<dbReference type="InterPro" id="IPR013783">
    <property type="entry name" value="Ig-like_fold"/>
</dbReference>
<keyword evidence="1" id="KW-0732">Signal</keyword>
<dbReference type="SUPFAM" id="SSF49299">
    <property type="entry name" value="PKD domain"/>
    <property type="match status" value="1"/>
</dbReference>
<organism evidence="2">
    <name type="scientific">Lentimicrobium saccharophilum</name>
    <dbReference type="NCBI Taxonomy" id="1678841"/>
    <lineage>
        <taxon>Bacteria</taxon>
        <taxon>Pseudomonadati</taxon>
        <taxon>Bacteroidota</taxon>
        <taxon>Bacteroidia</taxon>
        <taxon>Bacteroidales</taxon>
        <taxon>Lentimicrobiaceae</taxon>
        <taxon>Lentimicrobium</taxon>
    </lineage>
</organism>
<dbReference type="Pfam" id="PF17963">
    <property type="entry name" value="Big_9"/>
    <property type="match status" value="1"/>
</dbReference>
<dbReference type="RefSeq" id="WP_137305348.1">
    <property type="nucleotide sequence ID" value="NZ_DF968182.1"/>
</dbReference>
<dbReference type="PROSITE" id="PS51257">
    <property type="entry name" value="PROKAR_LIPOPROTEIN"/>
    <property type="match status" value="1"/>
</dbReference>
<dbReference type="EMBL" id="DF968182">
    <property type="protein sequence ID" value="GAP42107.1"/>
    <property type="molecule type" value="Genomic_DNA"/>
</dbReference>
<dbReference type="AlphaFoldDB" id="A0A0S7BU62"/>
<dbReference type="Proteomes" id="UP000053091">
    <property type="component" value="Unassembled WGS sequence"/>
</dbReference>
<dbReference type="InterPro" id="IPR035986">
    <property type="entry name" value="PKD_dom_sf"/>
</dbReference>
<gene>
    <name evidence="2" type="ORF">TBC1_11236</name>
</gene>
<dbReference type="PATRIC" id="fig|1678841.3.peg.275"/>
<sequence>MKMKHLPMILFLALLIAAGLQSCDKKDDSNKNPTVSSVTVNPPSVNANGIASVTVVATDPDNDPLTYSYVVTGGAITGSGASVSWTAPSAEGAHSVTVTVTDGKGGSATGNGALTVLPAVTQVTGTARFPAGVSGDLSNAKVSLYTSYDNWLYNQPIKYGAVTGAGATVSFTLTNVNPGNYYLDVWKDIDNSATWTSGDYVGWYGSGGLGSPQLTEFQVAQGQTFNCTVDMYIIAKSAMSPKLNK</sequence>
<proteinExistence type="predicted"/>
<dbReference type="OrthoDB" id="9801077at2"/>
<protein>
    <submittedName>
        <fullName evidence="2">Uncharacterized protein</fullName>
    </submittedName>
</protein>
<accession>A0A0S7BU62</accession>
<feature type="signal peptide" evidence="1">
    <location>
        <begin position="1"/>
        <end position="22"/>
    </location>
</feature>
<feature type="chain" id="PRO_5006633204" evidence="1">
    <location>
        <begin position="23"/>
        <end position="245"/>
    </location>
</feature>
<evidence type="ECO:0000313" key="3">
    <source>
        <dbReference type="Proteomes" id="UP000053091"/>
    </source>
</evidence>
<keyword evidence="3" id="KW-1185">Reference proteome</keyword>
<evidence type="ECO:0000313" key="2">
    <source>
        <dbReference type="EMBL" id="GAP42107.1"/>
    </source>
</evidence>
<reference evidence="2" key="1">
    <citation type="journal article" date="2015" name="Genome Announc.">
        <title>Draft Genome Sequence of Bacteroidales Strain TBC1, a Novel Isolate from a Methanogenic Wastewater Treatment System.</title>
        <authorList>
            <person name="Tourlousse D.M."/>
            <person name="Matsuura N."/>
            <person name="Sun L."/>
            <person name="Toyonaga M."/>
            <person name="Kuroda K."/>
            <person name="Ohashi A."/>
            <person name="Cruz R."/>
            <person name="Yamaguchi T."/>
            <person name="Sekiguchi Y."/>
        </authorList>
    </citation>
    <scope>NUCLEOTIDE SEQUENCE [LARGE SCALE GENOMIC DNA]</scope>
    <source>
        <strain evidence="2">TBC1</strain>
    </source>
</reference>
<dbReference type="CDD" id="cd00146">
    <property type="entry name" value="PKD"/>
    <property type="match status" value="1"/>
</dbReference>
<evidence type="ECO:0000256" key="1">
    <source>
        <dbReference type="SAM" id="SignalP"/>
    </source>
</evidence>
<dbReference type="Gene3D" id="2.60.40.10">
    <property type="entry name" value="Immunoglobulins"/>
    <property type="match status" value="1"/>
</dbReference>
<name>A0A0S7BU62_9BACT</name>